<sequence>MEHLKAAGIVVHETGPHNRSTRDGTSPVKIRNFMPRAFRCVAAVSNPRLFSYLGSKGRTGGETMRLAELRRPYDYCISLGNNCMPAMELEKKGLKRETLPLDWVISRSTTRVAELLLYRFPNYMQLPNLVIRCPDPKLGTYVVEDLVNGIESYHDFALFLNTSSSLPEYPVFRVRLERRIERLYRILQEKRDLLFIRTGEVTPEEGRLLKGVIEQITGPGKTAHLLIINNHPRLALPRELDWGIPGVCTVEIPYSQTQAERNRAFFGGLLEGISVR</sequence>
<proteinExistence type="predicted"/>
<dbReference type="PATRIC" id="fig|1036673.3.peg.6097"/>
<reference evidence="2" key="1">
    <citation type="submission" date="2011-06" db="EMBL/GenBank/DDBJ databases">
        <title>Complete genome sequence of Paenibacillus mucilaginosus KNP414.</title>
        <authorList>
            <person name="Wang J."/>
            <person name="Hu S."/>
            <person name="Hu X."/>
            <person name="Zhang B."/>
            <person name="Dong D."/>
            <person name="Zhang S."/>
            <person name="Zhao K."/>
            <person name="Wu D."/>
        </authorList>
    </citation>
    <scope>NUCLEOTIDE SEQUENCE [LARGE SCALE GENOMIC DNA]</scope>
    <source>
        <strain evidence="2">KNP414</strain>
    </source>
</reference>
<gene>
    <name evidence="1" type="ordered locus">KNP414_06541</name>
</gene>
<dbReference type="AlphaFoldDB" id="F8F737"/>
<accession>F8F737</accession>
<organism evidence="1 2">
    <name type="scientific">Paenibacillus mucilaginosus (strain KNP414)</name>
    <dbReference type="NCBI Taxonomy" id="1036673"/>
    <lineage>
        <taxon>Bacteria</taxon>
        <taxon>Bacillati</taxon>
        <taxon>Bacillota</taxon>
        <taxon>Bacilli</taxon>
        <taxon>Bacillales</taxon>
        <taxon>Paenibacillaceae</taxon>
        <taxon>Paenibacillus</taxon>
    </lineage>
</organism>
<protein>
    <submittedName>
        <fullName evidence="1">Uncharacterized protein</fullName>
    </submittedName>
</protein>
<dbReference type="KEGG" id="pms:KNP414_06541"/>
<name>F8F737_PAEMK</name>
<evidence type="ECO:0000313" key="2">
    <source>
        <dbReference type="Proteomes" id="UP000006620"/>
    </source>
</evidence>
<dbReference type="HOGENOM" id="CLU_087915_1_0_9"/>
<dbReference type="Proteomes" id="UP000006620">
    <property type="component" value="Chromosome"/>
</dbReference>
<reference evidence="1 2" key="2">
    <citation type="journal article" date="2013" name="Genome Announc.">
        <title>Genome Sequence of Growth-Improving Paenibacillus mucilaginosus Strain KNP414.</title>
        <authorList>
            <person name="Lu J.J."/>
            <person name="Wang J.F."/>
            <person name="Hu X.F."/>
        </authorList>
    </citation>
    <scope>NUCLEOTIDE SEQUENCE [LARGE SCALE GENOMIC DNA]</scope>
    <source>
        <strain evidence="1 2">KNP414</strain>
    </source>
</reference>
<evidence type="ECO:0000313" key="1">
    <source>
        <dbReference type="EMBL" id="AEI45062.1"/>
    </source>
</evidence>
<dbReference type="EMBL" id="CP002869">
    <property type="protein sequence ID" value="AEI45062.1"/>
    <property type="molecule type" value="Genomic_DNA"/>
</dbReference>
<dbReference type="Pfam" id="PF08795">
    <property type="entry name" value="DUF1796"/>
    <property type="match status" value="1"/>
</dbReference>
<dbReference type="InterPro" id="IPR014903">
    <property type="entry name" value="DUF1796"/>
</dbReference>